<name>A0ABT3JGJ5_9SPHN</name>
<protein>
    <submittedName>
        <fullName evidence="2">UrcA family protein</fullName>
    </submittedName>
</protein>
<feature type="signal peptide" evidence="1">
    <location>
        <begin position="1"/>
        <end position="31"/>
    </location>
</feature>
<sequence>MTIRSAFAAATVSLAGAAAALAIALPAPAHAAMPGAVEIAAVSTADIDLASPHGQAMLKSRLQRAAAEVCGEASSVDPAGRRWIKNCRAETFGKAWNRAQARLATPERLVSR</sequence>
<proteinExistence type="predicted"/>
<dbReference type="InterPro" id="IPR030972">
    <property type="entry name" value="UrcA_uranyl"/>
</dbReference>
<accession>A0ABT3JGJ5</accession>
<dbReference type="RefSeq" id="WP_264882423.1">
    <property type="nucleotide sequence ID" value="NZ_JAPDOB010000002.1"/>
</dbReference>
<evidence type="ECO:0000313" key="3">
    <source>
        <dbReference type="Proteomes" id="UP001526246"/>
    </source>
</evidence>
<dbReference type="EMBL" id="JAPDOB010000002">
    <property type="protein sequence ID" value="MCW3797860.1"/>
    <property type="molecule type" value="Genomic_DNA"/>
</dbReference>
<comment type="caution">
    <text evidence="2">The sequence shown here is derived from an EMBL/GenBank/DDBJ whole genome shotgun (WGS) entry which is preliminary data.</text>
</comment>
<reference evidence="2 3" key="1">
    <citation type="submission" date="2022-10" db="EMBL/GenBank/DDBJ databases">
        <title>Sphingomonas sp.</title>
        <authorList>
            <person name="Jin C."/>
        </authorList>
    </citation>
    <scope>NUCLEOTIDE SEQUENCE [LARGE SCALE GENOMIC DNA]</scope>
    <source>
        <strain evidence="2 3">BN140010</strain>
    </source>
</reference>
<dbReference type="NCBIfam" id="TIGR04433">
    <property type="entry name" value="UrcA_uranyl"/>
    <property type="match status" value="1"/>
</dbReference>
<evidence type="ECO:0000313" key="2">
    <source>
        <dbReference type="EMBL" id="MCW3797860.1"/>
    </source>
</evidence>
<gene>
    <name evidence="2" type="ORF">OMW55_08595</name>
</gene>
<keyword evidence="1" id="KW-0732">Signal</keyword>
<dbReference type="Proteomes" id="UP001526246">
    <property type="component" value="Unassembled WGS sequence"/>
</dbReference>
<organism evidence="2 3">
    <name type="scientific">Sphingomonas arvum</name>
    <dbReference type="NCBI Taxonomy" id="2992113"/>
    <lineage>
        <taxon>Bacteria</taxon>
        <taxon>Pseudomonadati</taxon>
        <taxon>Pseudomonadota</taxon>
        <taxon>Alphaproteobacteria</taxon>
        <taxon>Sphingomonadales</taxon>
        <taxon>Sphingomonadaceae</taxon>
        <taxon>Sphingomonas</taxon>
    </lineage>
</organism>
<evidence type="ECO:0000256" key="1">
    <source>
        <dbReference type="SAM" id="SignalP"/>
    </source>
</evidence>
<feature type="chain" id="PRO_5045213539" evidence="1">
    <location>
        <begin position="32"/>
        <end position="112"/>
    </location>
</feature>
<keyword evidence="3" id="KW-1185">Reference proteome</keyword>